<gene>
    <name evidence="2" type="ORF">VKT23_001549</name>
</gene>
<sequence>MVYTTTYRRRRWAGSGYNSFASPKVICAGFENDGSECKEAAGFNGCCPRHQGQSFWMGSGLPTLEERRSHAIAGRCCGIAASTGCLCNRKIWGFTFCHSHRDQQPPAIFFVQVEAYYALPARGFELTTKSAQLKEKLMEFCLLRSEKLKKERQMEEQRQERLRQRKAEEEAARARFREQEEERRKKAAEEAERRRKEAEAQQERARQEQEKQRKAEEERQKKWEKTREEWWRRAYDRQEQARKKEEKAQKAKNAQFEGIIEDYQRASQTFDSWKPSSSNPLSFRSIPWPLLLRPTDITFEKITWETVEEFFKKVRQMRSSDVYTNMLNEAKKRYHPDRWAARRVLANVPAEEREQIEASGKTVSQAVNCLIV</sequence>
<feature type="region of interest" description="Disordered" evidence="1">
    <location>
        <begin position="174"/>
        <end position="219"/>
    </location>
</feature>
<name>A0ABR1JZR9_9AGAR</name>
<evidence type="ECO:0000313" key="2">
    <source>
        <dbReference type="EMBL" id="KAK7470108.1"/>
    </source>
</evidence>
<proteinExistence type="predicted"/>
<comment type="caution">
    <text evidence="2">The sequence shown here is derived from an EMBL/GenBank/DDBJ whole genome shotgun (WGS) entry which is preliminary data.</text>
</comment>
<dbReference type="EMBL" id="JBANRG010000002">
    <property type="protein sequence ID" value="KAK7470108.1"/>
    <property type="molecule type" value="Genomic_DNA"/>
</dbReference>
<evidence type="ECO:0000256" key="1">
    <source>
        <dbReference type="SAM" id="MobiDB-lite"/>
    </source>
</evidence>
<reference evidence="2 3" key="1">
    <citation type="submission" date="2024-01" db="EMBL/GenBank/DDBJ databases">
        <title>A draft genome for the cacao thread blight pathogen Marasmiellus scandens.</title>
        <authorList>
            <person name="Baruah I.K."/>
            <person name="Leung J."/>
            <person name="Bukari Y."/>
            <person name="Amoako-Attah I."/>
            <person name="Meinhardt L.W."/>
            <person name="Bailey B.A."/>
            <person name="Cohen S.P."/>
        </authorList>
    </citation>
    <scope>NUCLEOTIDE SEQUENCE [LARGE SCALE GENOMIC DNA]</scope>
    <source>
        <strain evidence="2 3">GH-19</strain>
    </source>
</reference>
<evidence type="ECO:0000313" key="3">
    <source>
        <dbReference type="Proteomes" id="UP001498398"/>
    </source>
</evidence>
<accession>A0ABR1JZR9</accession>
<keyword evidence="3" id="KW-1185">Reference proteome</keyword>
<dbReference type="Proteomes" id="UP001498398">
    <property type="component" value="Unassembled WGS sequence"/>
</dbReference>
<protein>
    <submittedName>
        <fullName evidence="2">Uncharacterized protein</fullName>
    </submittedName>
</protein>
<organism evidence="2 3">
    <name type="scientific">Marasmiellus scandens</name>
    <dbReference type="NCBI Taxonomy" id="2682957"/>
    <lineage>
        <taxon>Eukaryota</taxon>
        <taxon>Fungi</taxon>
        <taxon>Dikarya</taxon>
        <taxon>Basidiomycota</taxon>
        <taxon>Agaricomycotina</taxon>
        <taxon>Agaricomycetes</taxon>
        <taxon>Agaricomycetidae</taxon>
        <taxon>Agaricales</taxon>
        <taxon>Marasmiineae</taxon>
        <taxon>Omphalotaceae</taxon>
        <taxon>Marasmiellus</taxon>
    </lineage>
</organism>